<keyword evidence="1" id="KW-0812">Transmembrane</keyword>
<evidence type="ECO:0000313" key="2">
    <source>
        <dbReference type="EMBL" id="KAJ8651625.1"/>
    </source>
</evidence>
<dbReference type="EMBL" id="JARTCD010000161">
    <property type="protein sequence ID" value="KAJ8651625.1"/>
    <property type="molecule type" value="Genomic_DNA"/>
</dbReference>
<dbReference type="GeneID" id="83220148"/>
<comment type="caution">
    <text evidence="2">The sequence shown here is derived from an EMBL/GenBank/DDBJ whole genome shotgun (WGS) entry which is preliminary data.</text>
</comment>
<feature type="transmembrane region" description="Helical" evidence="1">
    <location>
        <begin position="195"/>
        <end position="214"/>
    </location>
</feature>
<organism evidence="2 3">
    <name type="scientific">Lichtheimia ornata</name>
    <dbReference type="NCBI Taxonomy" id="688661"/>
    <lineage>
        <taxon>Eukaryota</taxon>
        <taxon>Fungi</taxon>
        <taxon>Fungi incertae sedis</taxon>
        <taxon>Mucoromycota</taxon>
        <taxon>Mucoromycotina</taxon>
        <taxon>Mucoromycetes</taxon>
        <taxon>Mucorales</taxon>
        <taxon>Lichtheimiaceae</taxon>
        <taxon>Lichtheimia</taxon>
    </lineage>
</organism>
<protein>
    <submittedName>
        <fullName evidence="2">Uncharacterized protein</fullName>
    </submittedName>
</protein>
<dbReference type="Proteomes" id="UP001234581">
    <property type="component" value="Unassembled WGS sequence"/>
</dbReference>
<name>A0AAD7UR31_9FUNG</name>
<feature type="transmembrane region" description="Helical" evidence="1">
    <location>
        <begin position="149"/>
        <end position="170"/>
    </location>
</feature>
<accession>A0AAD7UR31</accession>
<keyword evidence="3" id="KW-1185">Reference proteome</keyword>
<keyword evidence="1" id="KW-0472">Membrane</keyword>
<sequence>MCGLFSKLLVFWFFGIFMDAAVIGCRHVFVHMAIIGSYLSLGPLGFSWMQLSLNVDMFSCVWLSLYMGYSGSYLSSGALGLLWMQLSLDANMLTCIWQSLYADYSTSYLYSGSLGFSYMKLALRATCLVPFGFLMDAAIIGCRQGFIHMAFIACGLFSKLLVFWSFGIFMDAGESCQGQRATSIASFSVSLPYYIVRWFSLLYHLLDTTFYLHLQRQGNKFYTFWCRQVLSRLIVVLVVDNPFNGYPATHACYRWIISATSKKQ</sequence>
<proteinExistence type="predicted"/>
<dbReference type="RefSeq" id="XP_058336539.1">
    <property type="nucleotide sequence ID" value="XM_058492701.1"/>
</dbReference>
<keyword evidence="1" id="KW-1133">Transmembrane helix</keyword>
<reference evidence="2 3" key="1">
    <citation type="submission" date="2023-03" db="EMBL/GenBank/DDBJ databases">
        <title>Genome sequence of Lichtheimia ornata CBS 291.66.</title>
        <authorList>
            <person name="Mohabir J.T."/>
            <person name="Shea T.P."/>
            <person name="Kurbessoian T."/>
            <person name="Berby B."/>
            <person name="Fontaine J."/>
            <person name="Livny J."/>
            <person name="Gnirke A."/>
            <person name="Stajich J.E."/>
            <person name="Cuomo C.A."/>
        </authorList>
    </citation>
    <scope>NUCLEOTIDE SEQUENCE [LARGE SCALE GENOMIC DNA]</scope>
    <source>
        <strain evidence="2">CBS 291.66</strain>
    </source>
</reference>
<feature type="transmembrane region" description="Helical" evidence="1">
    <location>
        <begin position="121"/>
        <end position="142"/>
    </location>
</feature>
<evidence type="ECO:0000313" key="3">
    <source>
        <dbReference type="Proteomes" id="UP001234581"/>
    </source>
</evidence>
<gene>
    <name evidence="2" type="ORF">O0I10_012814</name>
</gene>
<evidence type="ECO:0000256" key="1">
    <source>
        <dbReference type="SAM" id="Phobius"/>
    </source>
</evidence>
<dbReference type="AlphaFoldDB" id="A0AAD7UR31"/>